<protein>
    <recommendedName>
        <fullName evidence="6">CN hydrolase domain-containing protein</fullName>
    </recommendedName>
</protein>
<dbReference type="SUPFAM" id="SSF56317">
    <property type="entry name" value="Carbon-nitrogen hydrolase"/>
    <property type="match status" value="1"/>
</dbReference>
<dbReference type="Gene3D" id="3.60.110.10">
    <property type="entry name" value="Carbon-nitrogen hydrolase"/>
    <property type="match status" value="1"/>
</dbReference>
<dbReference type="EMBL" id="OC003483">
    <property type="protein sequence ID" value="CAD7263351.1"/>
    <property type="molecule type" value="Genomic_DNA"/>
</dbReference>
<dbReference type="InterPro" id="IPR043957">
    <property type="entry name" value="Vanin_C"/>
</dbReference>
<feature type="region of interest" description="Disordered" evidence="5">
    <location>
        <begin position="375"/>
        <end position="404"/>
    </location>
</feature>
<dbReference type="InterPro" id="IPR003010">
    <property type="entry name" value="C-N_Hydrolase"/>
</dbReference>
<keyword evidence="2" id="KW-0732">Signal</keyword>
<evidence type="ECO:0000256" key="4">
    <source>
        <dbReference type="ARBA" id="ARBA00023180"/>
    </source>
</evidence>
<organism evidence="7">
    <name type="scientific">Timema shepardi</name>
    <name type="common">Walking stick</name>
    <dbReference type="NCBI Taxonomy" id="629360"/>
    <lineage>
        <taxon>Eukaryota</taxon>
        <taxon>Metazoa</taxon>
        <taxon>Ecdysozoa</taxon>
        <taxon>Arthropoda</taxon>
        <taxon>Hexapoda</taxon>
        <taxon>Insecta</taxon>
        <taxon>Pterygota</taxon>
        <taxon>Neoptera</taxon>
        <taxon>Polyneoptera</taxon>
        <taxon>Phasmatodea</taxon>
        <taxon>Timematodea</taxon>
        <taxon>Timematoidea</taxon>
        <taxon>Timematidae</taxon>
        <taxon>Timema</taxon>
    </lineage>
</organism>
<dbReference type="InterPro" id="IPR012101">
    <property type="entry name" value="Biotinidase-like_euk"/>
</dbReference>
<dbReference type="CDD" id="cd07567">
    <property type="entry name" value="biotinidase_like"/>
    <property type="match status" value="1"/>
</dbReference>
<evidence type="ECO:0000256" key="5">
    <source>
        <dbReference type="SAM" id="MobiDB-lite"/>
    </source>
</evidence>
<dbReference type="InterPro" id="IPR040154">
    <property type="entry name" value="Biotinidase/VNN"/>
</dbReference>
<keyword evidence="4" id="KW-0325">Glycoprotein</keyword>
<dbReference type="GO" id="GO:0016811">
    <property type="term" value="F:hydrolase activity, acting on carbon-nitrogen (but not peptide) bonds, in linear amides"/>
    <property type="evidence" value="ECO:0007669"/>
    <property type="project" value="InterPro"/>
</dbReference>
<dbReference type="PROSITE" id="PS50263">
    <property type="entry name" value="CN_HYDROLASE"/>
    <property type="match status" value="1"/>
</dbReference>
<comment type="similarity">
    <text evidence="1">Belongs to the carbon-nitrogen hydrolase superfamily. BTD/VNN family.</text>
</comment>
<dbReference type="Pfam" id="PF00795">
    <property type="entry name" value="CN_hydrolase"/>
    <property type="match status" value="1"/>
</dbReference>
<evidence type="ECO:0000313" key="7">
    <source>
        <dbReference type="EMBL" id="CAD7263351.1"/>
    </source>
</evidence>
<accession>A0A7R9AZC3</accession>
<evidence type="ECO:0000256" key="1">
    <source>
        <dbReference type="ARBA" id="ARBA00008225"/>
    </source>
</evidence>
<proteinExistence type="inferred from homology"/>
<dbReference type="InterPro" id="IPR036526">
    <property type="entry name" value="C-N_Hydrolase_sf"/>
</dbReference>
<evidence type="ECO:0000256" key="2">
    <source>
        <dbReference type="ARBA" id="ARBA00022729"/>
    </source>
</evidence>
<dbReference type="AlphaFoldDB" id="A0A7R9AZC3"/>
<evidence type="ECO:0000259" key="6">
    <source>
        <dbReference type="PROSITE" id="PS50263"/>
    </source>
</evidence>
<dbReference type="PANTHER" id="PTHR10609">
    <property type="entry name" value="BIOTINIDASE-RELATED"/>
    <property type="match status" value="1"/>
</dbReference>
<evidence type="ECO:0000256" key="3">
    <source>
        <dbReference type="ARBA" id="ARBA00022801"/>
    </source>
</evidence>
<sequence length="778" mass="85331">MAAMSLASGNVQSAAPGTPPVTFQIPLLRAHHETLPTAAWRRVNIGSLSQAPETMLVAMLAVHKIALVSFTVALVFKQTLQKSSLESTAYIAAVVEYSPVTRDHVQHVITTNTDNYIQFIRQASLQDADVIVFPENGIVSSTGATDSYSTSVPHPRQGCNPCLNNTQANMTQEMVRLSCAARYHRMYVVVNVPEVEMRTCNQTETVYYNTNVVFDRRGVVVARYRKYHLFLEPSFSRPEEPEISIFETDFGVRFGIFTCFDIIFQAPAVQLVRKFNITDVIFPAKWFSELPFLTAVQGQAQWSHAMDANLLASGYSEPSVGSTGSGIYGGRSGALVTLMASTNTSQLLIATVPKKKTKSQEVVVAAAVKGQGPENNNVRAILENPSDGSLGDTPDDQERSTDLPRVHVPFSMMIEDLTAYSATSLEIDSLTDGGQQNVTSSLCHGRLCCELTASLTNNVIGSSSESSGGDLVPPNETVNDYRYMFVVYDGIREFSGVATAGIQICALIACGNSSKSSCGLMLTDLGSDARMKTTFHYIAVEGVFKGNDNAAQMPNTLTASYGVLAPRSFEFSRGDAARDGEVAVRLRTRLESDEILTFGIFGRDYTRDVWDINSSIIFLNTKMEAPYQPLLRLTQSSLHGKDKGLSPSPVPFFRGRTAAQGCKGEYYYYNLVGSSRERPFQDLVPLLRRSSKAIGIQALNTGIDVLCDFANQRRPFKEALWHHVGKAETNLKRKTEQKIDTLVATMKPNGGAFTEGNQIDLVNNWLHSVFTQGDVFQQ</sequence>
<dbReference type="Pfam" id="PF19018">
    <property type="entry name" value="Vanin_C"/>
    <property type="match status" value="1"/>
</dbReference>
<name>A0A7R9AZC3_TIMSH</name>
<gene>
    <name evidence="7" type="ORF">TSIB3V08_LOCUS7430</name>
</gene>
<keyword evidence="3" id="KW-0378">Hydrolase</keyword>
<reference evidence="7" key="1">
    <citation type="submission" date="2020-11" db="EMBL/GenBank/DDBJ databases">
        <authorList>
            <person name="Tran Van P."/>
        </authorList>
    </citation>
    <scope>NUCLEOTIDE SEQUENCE</scope>
</reference>
<feature type="domain" description="CN hydrolase" evidence="6">
    <location>
        <begin position="90"/>
        <end position="354"/>
    </location>
</feature>
<dbReference type="PANTHER" id="PTHR10609:SF14">
    <property type="entry name" value="BIOTINIDASE"/>
    <property type="match status" value="1"/>
</dbReference>